<dbReference type="PANTHER" id="PTHR39473:SF1">
    <property type="entry name" value="DINB-LIKE DOMAIN-CONTAINING PROTEIN"/>
    <property type="match status" value="1"/>
</dbReference>
<name>A0A6H3P3T3_9LEPT</name>
<comment type="similarity">
    <text evidence="1">Belongs to the DinB family.</text>
</comment>
<dbReference type="PANTHER" id="PTHR39473">
    <property type="match status" value="1"/>
</dbReference>
<dbReference type="OrthoDB" id="344594at2"/>
<evidence type="ECO:0000256" key="3">
    <source>
        <dbReference type="PIRSR" id="PIRSR607837-1"/>
    </source>
</evidence>
<dbReference type="InterPro" id="IPR007837">
    <property type="entry name" value="DinB"/>
</dbReference>
<feature type="binding site" evidence="3">
    <location>
        <position position="129"/>
    </location>
    <ligand>
        <name>a divalent metal cation</name>
        <dbReference type="ChEBI" id="CHEBI:60240"/>
    </ligand>
</feature>
<evidence type="ECO:0000313" key="5">
    <source>
        <dbReference type="Proteomes" id="UP000297649"/>
    </source>
</evidence>
<sequence length="167" mass="19123">MNPIFAENVQILQQGVTLLESISNERYKQKHEVLASSIGEHFRHIIEHYEMFWNGVSAGHIDYDKRNRNPLLETDRLFAITTLKHYVSQFLTKSIEPKSLTISQNYNPTEKVPITLSHTNRELLFLLSHTVHHYAIISILVKLNGGSVPDGFGYSAATLFAKMERKS</sequence>
<dbReference type="InterPro" id="IPR034660">
    <property type="entry name" value="DinB/YfiT-like"/>
</dbReference>
<dbReference type="Pfam" id="PF05163">
    <property type="entry name" value="DinB"/>
    <property type="match status" value="1"/>
</dbReference>
<keyword evidence="2 3" id="KW-0479">Metal-binding</keyword>
<reference evidence="4" key="1">
    <citation type="journal article" date="2019" name="PLoS Negl. Trop. Dis.">
        <title>Revisiting the worldwide diversity of Leptospira species in the environment.</title>
        <authorList>
            <person name="Vincent A.T."/>
            <person name="Schiettekatte O."/>
            <person name="Bourhy P."/>
            <person name="Veyrier F.J."/>
            <person name="Picardeau M."/>
        </authorList>
    </citation>
    <scope>NUCLEOTIDE SEQUENCE [LARGE SCALE GENOMIC DNA]</scope>
    <source>
        <strain evidence="4">201601109</strain>
    </source>
</reference>
<dbReference type="Gene3D" id="1.20.120.450">
    <property type="entry name" value="dinb family like domain"/>
    <property type="match status" value="1"/>
</dbReference>
<evidence type="ECO:0000256" key="2">
    <source>
        <dbReference type="ARBA" id="ARBA00022723"/>
    </source>
</evidence>
<dbReference type="AlphaFoldDB" id="A0A6H3P3T3"/>
<keyword evidence="5" id="KW-1185">Reference proteome</keyword>
<dbReference type="SUPFAM" id="SSF109854">
    <property type="entry name" value="DinB/YfiT-like putative metalloenzymes"/>
    <property type="match status" value="1"/>
</dbReference>
<evidence type="ECO:0000256" key="1">
    <source>
        <dbReference type="ARBA" id="ARBA00008635"/>
    </source>
</evidence>
<dbReference type="GO" id="GO:0046872">
    <property type="term" value="F:metal ion binding"/>
    <property type="evidence" value="ECO:0007669"/>
    <property type="project" value="UniProtKB-KW"/>
</dbReference>
<comment type="caution">
    <text evidence="4">The sequence shown here is derived from an EMBL/GenBank/DDBJ whole genome shotgun (WGS) entry which is preliminary data.</text>
</comment>
<dbReference type="RefSeq" id="WP_135746178.1">
    <property type="nucleotide sequence ID" value="NZ_JAMQPW010000003.1"/>
</dbReference>
<dbReference type="EMBL" id="RQHU01000005">
    <property type="protein sequence ID" value="TGN16584.1"/>
    <property type="molecule type" value="Genomic_DNA"/>
</dbReference>
<organism evidence="4 5">
    <name type="scientific">Leptospira bandrabouensis</name>
    <dbReference type="NCBI Taxonomy" id="2484903"/>
    <lineage>
        <taxon>Bacteria</taxon>
        <taxon>Pseudomonadati</taxon>
        <taxon>Spirochaetota</taxon>
        <taxon>Spirochaetia</taxon>
        <taxon>Leptospirales</taxon>
        <taxon>Leptospiraceae</taxon>
        <taxon>Leptospira</taxon>
    </lineage>
</organism>
<proteinExistence type="inferred from homology"/>
<dbReference type="Proteomes" id="UP000297649">
    <property type="component" value="Unassembled WGS sequence"/>
</dbReference>
<feature type="binding site" evidence="3">
    <location>
        <position position="44"/>
    </location>
    <ligand>
        <name>a divalent metal cation</name>
        <dbReference type="ChEBI" id="CHEBI:60240"/>
    </ligand>
</feature>
<gene>
    <name evidence="4" type="ORF">EHR08_10115</name>
</gene>
<protein>
    <submittedName>
        <fullName evidence="4">DinB family protein</fullName>
    </submittedName>
</protein>
<feature type="binding site" evidence="3">
    <location>
        <position position="133"/>
    </location>
    <ligand>
        <name>a divalent metal cation</name>
        <dbReference type="ChEBI" id="CHEBI:60240"/>
    </ligand>
</feature>
<evidence type="ECO:0000313" key="4">
    <source>
        <dbReference type="EMBL" id="TGN16584.1"/>
    </source>
</evidence>
<accession>A0A6H3P3T3</accession>